<keyword evidence="1" id="KW-1133">Transmembrane helix</keyword>
<keyword evidence="1" id="KW-0812">Transmembrane</keyword>
<dbReference type="InterPro" id="IPR009937">
    <property type="entry name" value="Phage_holin_3_6"/>
</dbReference>
<keyword evidence="1" id="KW-0472">Membrane</keyword>
<comment type="caution">
    <text evidence="2">The sequence shown here is derived from an EMBL/GenBank/DDBJ whole genome shotgun (WGS) entry which is preliminary data.</text>
</comment>
<dbReference type="Pfam" id="PF07332">
    <property type="entry name" value="Phage_holin_3_6"/>
    <property type="match status" value="1"/>
</dbReference>
<proteinExistence type="predicted"/>
<name>A0A6V8MEI6_9BACT</name>
<feature type="transmembrane region" description="Helical" evidence="1">
    <location>
        <begin position="84"/>
        <end position="103"/>
    </location>
</feature>
<accession>A0A6V8MEI6</accession>
<keyword evidence="3" id="KW-1185">Reference proteome</keyword>
<feature type="transmembrane region" description="Helical" evidence="1">
    <location>
        <begin position="53"/>
        <end position="78"/>
    </location>
</feature>
<evidence type="ECO:0000313" key="2">
    <source>
        <dbReference type="EMBL" id="GFO58254.1"/>
    </source>
</evidence>
<organism evidence="2 3">
    <name type="scientific">Geomonas silvestris</name>
    <dbReference type="NCBI Taxonomy" id="2740184"/>
    <lineage>
        <taxon>Bacteria</taxon>
        <taxon>Pseudomonadati</taxon>
        <taxon>Thermodesulfobacteriota</taxon>
        <taxon>Desulfuromonadia</taxon>
        <taxon>Geobacterales</taxon>
        <taxon>Geobacteraceae</taxon>
        <taxon>Geomonas</taxon>
    </lineage>
</organism>
<gene>
    <name evidence="2" type="ORF">GMST_05790</name>
</gene>
<evidence type="ECO:0000313" key="3">
    <source>
        <dbReference type="Proteomes" id="UP000556026"/>
    </source>
</evidence>
<dbReference type="Proteomes" id="UP000556026">
    <property type="component" value="Unassembled WGS sequence"/>
</dbReference>
<evidence type="ECO:0008006" key="4">
    <source>
        <dbReference type="Google" id="ProtNLM"/>
    </source>
</evidence>
<dbReference type="AlphaFoldDB" id="A0A6V8MEI6"/>
<sequence>MQGREADMPEREQKTIGALFTELTREVRTLFRQELELFLAEMKAKVTDIAKDTLAVGLGAALLYFGAFALIAAIVLGLATVMPAWGAALLVAVAFLGTGVVLVQRGLKNFAQLDKKPEETVATLKETVQWAKTLRNSSRRRTRFANKYDTRKAI</sequence>
<dbReference type="EMBL" id="BLXX01000001">
    <property type="protein sequence ID" value="GFO58254.1"/>
    <property type="molecule type" value="Genomic_DNA"/>
</dbReference>
<protein>
    <recommendedName>
        <fullName evidence="4">Phage holin family protein</fullName>
    </recommendedName>
</protein>
<reference evidence="3" key="1">
    <citation type="submission" date="2020-06" db="EMBL/GenBank/DDBJ databases">
        <title>Draft genomic sequence of Geomonas sp. Red330.</title>
        <authorList>
            <person name="Itoh H."/>
            <person name="Zhenxing X."/>
            <person name="Ushijima N."/>
            <person name="Masuda Y."/>
            <person name="Shiratori Y."/>
            <person name="Senoo K."/>
        </authorList>
    </citation>
    <scope>NUCLEOTIDE SEQUENCE [LARGE SCALE GENOMIC DNA]</scope>
    <source>
        <strain evidence="3">Red330</strain>
    </source>
</reference>
<evidence type="ECO:0000256" key="1">
    <source>
        <dbReference type="SAM" id="Phobius"/>
    </source>
</evidence>